<dbReference type="EMBL" id="CDMY01000567">
    <property type="protein sequence ID" value="CEM23409.1"/>
    <property type="molecule type" value="Genomic_DNA"/>
</dbReference>
<feature type="region of interest" description="Disordered" evidence="1">
    <location>
        <begin position="76"/>
        <end position="111"/>
    </location>
</feature>
<keyword evidence="2" id="KW-0812">Transmembrane</keyword>
<keyword evidence="2" id="KW-1133">Transmembrane helix</keyword>
<evidence type="ECO:0000313" key="4">
    <source>
        <dbReference type="Proteomes" id="UP000041254"/>
    </source>
</evidence>
<dbReference type="Proteomes" id="UP000041254">
    <property type="component" value="Unassembled WGS sequence"/>
</dbReference>
<keyword evidence="4" id="KW-1185">Reference proteome</keyword>
<name>A0A0G4G5R2_VITBC</name>
<gene>
    <name evidence="3" type="ORF">Vbra_21960</name>
</gene>
<accession>A0A0G4G5R2</accession>
<protein>
    <submittedName>
        <fullName evidence="3">Uncharacterized protein</fullName>
    </submittedName>
</protein>
<feature type="region of interest" description="Disordered" evidence="1">
    <location>
        <begin position="1"/>
        <end position="24"/>
    </location>
</feature>
<feature type="compositionally biased region" description="Low complexity" evidence="1">
    <location>
        <begin position="97"/>
        <end position="111"/>
    </location>
</feature>
<reference evidence="3 4" key="1">
    <citation type="submission" date="2014-11" db="EMBL/GenBank/DDBJ databases">
        <authorList>
            <person name="Zhu J."/>
            <person name="Qi W."/>
            <person name="Song R."/>
        </authorList>
    </citation>
    <scope>NUCLEOTIDE SEQUENCE [LARGE SCALE GENOMIC DNA]</scope>
</reference>
<organism evidence="3 4">
    <name type="scientific">Vitrella brassicaformis (strain CCMP3155)</name>
    <dbReference type="NCBI Taxonomy" id="1169540"/>
    <lineage>
        <taxon>Eukaryota</taxon>
        <taxon>Sar</taxon>
        <taxon>Alveolata</taxon>
        <taxon>Colpodellida</taxon>
        <taxon>Vitrellaceae</taxon>
        <taxon>Vitrella</taxon>
    </lineage>
</organism>
<keyword evidence="2" id="KW-0472">Membrane</keyword>
<dbReference type="InParanoid" id="A0A0G4G5R2"/>
<dbReference type="VEuPathDB" id="CryptoDB:Vbra_21960"/>
<proteinExistence type="predicted"/>
<evidence type="ECO:0000256" key="2">
    <source>
        <dbReference type="SAM" id="Phobius"/>
    </source>
</evidence>
<sequence>MDQSKTAKRPQRKTLETPSSHSRGFFRPQIFWGVSFGHRYFFKGPVWWWCSIIWWPLAITTPTLWIWRELERAADSAPPSHDHLPDDWSTPPPPKQKPTTAVTVTTATQQS</sequence>
<dbReference type="AlphaFoldDB" id="A0A0G4G5R2"/>
<evidence type="ECO:0000313" key="3">
    <source>
        <dbReference type="EMBL" id="CEM23409.1"/>
    </source>
</evidence>
<feature type="compositionally biased region" description="Basic and acidic residues" evidence="1">
    <location>
        <begin position="76"/>
        <end position="86"/>
    </location>
</feature>
<feature type="compositionally biased region" description="Basic residues" evidence="1">
    <location>
        <begin position="1"/>
        <end position="12"/>
    </location>
</feature>
<feature type="transmembrane region" description="Helical" evidence="2">
    <location>
        <begin position="46"/>
        <end position="67"/>
    </location>
</feature>
<evidence type="ECO:0000256" key="1">
    <source>
        <dbReference type="SAM" id="MobiDB-lite"/>
    </source>
</evidence>